<comment type="caution">
    <text evidence="1">The sequence shown here is derived from an EMBL/GenBank/DDBJ whole genome shotgun (WGS) entry which is preliminary data.</text>
</comment>
<accession>A0A853PU04</accession>
<name>A0A853PU04_BACFG</name>
<evidence type="ECO:0000313" key="2">
    <source>
        <dbReference type="Proteomes" id="UP000093197"/>
    </source>
</evidence>
<evidence type="ECO:0000313" key="1">
    <source>
        <dbReference type="EMBL" id="OCR30592.1"/>
    </source>
</evidence>
<organism evidence="1 2">
    <name type="scientific">Bacteroides fragilis</name>
    <dbReference type="NCBI Taxonomy" id="817"/>
    <lineage>
        <taxon>Bacteria</taxon>
        <taxon>Pseudomonadati</taxon>
        <taxon>Bacteroidota</taxon>
        <taxon>Bacteroidia</taxon>
        <taxon>Bacteroidales</taxon>
        <taxon>Bacteroidaceae</taxon>
        <taxon>Bacteroides</taxon>
    </lineage>
</organism>
<proteinExistence type="predicted"/>
<dbReference type="EMBL" id="LIDT01000030">
    <property type="protein sequence ID" value="OCR30592.1"/>
    <property type="molecule type" value="Genomic_DNA"/>
</dbReference>
<gene>
    <name evidence="1" type="ORF">AC094_29410</name>
</gene>
<dbReference type="AlphaFoldDB" id="A0A853PU04"/>
<reference evidence="1 2" key="1">
    <citation type="journal article" date="2016" name="PLoS ONE">
        <title>Genomic Diversity of Enterotoxigenic Strains of Bacteroides fragilis.</title>
        <authorList>
            <person name="Pierce J.V."/>
            <person name="Bernstein H.D."/>
        </authorList>
    </citation>
    <scope>NUCLEOTIDE SEQUENCE [LARGE SCALE GENOMIC DNA]</scope>
    <source>
        <strain evidence="1 2">20793-3</strain>
    </source>
</reference>
<protein>
    <submittedName>
        <fullName evidence="1">Uncharacterized protein</fullName>
    </submittedName>
</protein>
<dbReference type="Proteomes" id="UP000093197">
    <property type="component" value="Unassembled WGS sequence"/>
</dbReference>
<sequence>MKNLVDNFINIYKQYDGKYCVNDYVSIMEYLKEKDILPKEYVIEPYNQYQISLNIDLFEYYLRNDLL</sequence>